<evidence type="ECO:0000313" key="3">
    <source>
        <dbReference type="EMBL" id="CAJ0579625.1"/>
    </source>
</evidence>
<feature type="region of interest" description="Disordered" evidence="1">
    <location>
        <begin position="294"/>
        <end position="317"/>
    </location>
</feature>
<dbReference type="GO" id="GO:0006367">
    <property type="term" value="P:transcription initiation at RNA polymerase II promoter"/>
    <property type="evidence" value="ECO:0007669"/>
    <property type="project" value="InterPro"/>
</dbReference>
<reference evidence="3" key="1">
    <citation type="submission" date="2023-06" db="EMBL/GenBank/DDBJ databases">
        <authorList>
            <person name="Delattre M."/>
        </authorList>
    </citation>
    <scope>NUCLEOTIDE SEQUENCE</scope>
    <source>
        <strain evidence="3">AF72</strain>
    </source>
</reference>
<sequence>MATVANGAGDEGKDTVVKEIPPALDKLLLLMVKNFYSAEQCLLVYYIMRAVCIKEEKLRERVQFEHKQMREWMAQLKKDKVVRERLITQKNENNRSINMIFYFINYRALANVLTFKIDHMRQRLEAREKDTVQKAHYKCTKCSMQYETIDMDRIFDPFTQTLVCWRCKGEVELDESAGPTNETRSLLARFNEQMLPMFTVIRELAGIQLAPHLYEPDINKYIDDPAAQQPQVQQHVDFSQPASRAQLGGVAFKREMANKSALLNTEQITVEINSGPNIAIEEQKEVPAWLAQPGMAGTSATSGGYENDPLSPTGKQAPTVDLSMLAELEGLNEETEPETTEQPSSATADEAPDTAAAEADGSVDNEEDEWEDEPMVTVQGESHPISQVINQPELVEQMTDAEKEAYISAYEAYSEM</sequence>
<gene>
    <name evidence="3" type="ORF">MSPICULIGERA_LOCUS17837</name>
</gene>
<dbReference type="InterPro" id="IPR002853">
    <property type="entry name" value="TFIIE_asu"/>
</dbReference>
<dbReference type="Pfam" id="PF02002">
    <property type="entry name" value="TFIIE_alpha"/>
    <property type="match status" value="1"/>
</dbReference>
<feature type="compositionally biased region" description="Low complexity" evidence="1">
    <location>
        <begin position="346"/>
        <end position="360"/>
    </location>
</feature>
<dbReference type="AlphaFoldDB" id="A0AA36D3X8"/>
<dbReference type="SUPFAM" id="SSF57783">
    <property type="entry name" value="Zinc beta-ribbon"/>
    <property type="match status" value="1"/>
</dbReference>
<dbReference type="Gene3D" id="3.30.40.10">
    <property type="entry name" value="Zinc/RING finger domain, C3HC4 (zinc finger)"/>
    <property type="match status" value="1"/>
</dbReference>
<dbReference type="SMART" id="SM00531">
    <property type="entry name" value="TFIIE"/>
    <property type="match status" value="1"/>
</dbReference>
<feature type="domain" description="Transcription initiation factor IIE subunit alpha N-terminal" evidence="2">
    <location>
        <begin position="38"/>
        <end position="185"/>
    </location>
</feature>
<protein>
    <recommendedName>
        <fullName evidence="2">Transcription initiation factor IIE subunit alpha N-terminal domain-containing protein</fullName>
    </recommendedName>
</protein>
<dbReference type="Pfam" id="PF11521">
    <property type="entry name" value="TFIIE-A_C"/>
    <property type="match status" value="1"/>
</dbReference>
<feature type="non-terminal residue" evidence="3">
    <location>
        <position position="1"/>
    </location>
</feature>
<evidence type="ECO:0000313" key="4">
    <source>
        <dbReference type="Proteomes" id="UP001177023"/>
    </source>
</evidence>
<dbReference type="InterPro" id="IPR039997">
    <property type="entry name" value="TFE"/>
</dbReference>
<name>A0AA36D3X8_9BILA</name>
<dbReference type="InterPro" id="IPR024550">
    <property type="entry name" value="TFIIEa/SarR/Rpc3_HTH_dom"/>
</dbReference>
<dbReference type="Gene3D" id="6.10.140.1250">
    <property type="match status" value="1"/>
</dbReference>
<dbReference type="EMBL" id="CATQJA010002657">
    <property type="protein sequence ID" value="CAJ0579625.1"/>
    <property type="molecule type" value="Genomic_DNA"/>
</dbReference>
<dbReference type="InterPro" id="IPR021600">
    <property type="entry name" value="TFIIE_asu_C"/>
</dbReference>
<organism evidence="3 4">
    <name type="scientific">Mesorhabditis spiculigera</name>
    <dbReference type="NCBI Taxonomy" id="96644"/>
    <lineage>
        <taxon>Eukaryota</taxon>
        <taxon>Metazoa</taxon>
        <taxon>Ecdysozoa</taxon>
        <taxon>Nematoda</taxon>
        <taxon>Chromadorea</taxon>
        <taxon>Rhabditida</taxon>
        <taxon>Rhabditina</taxon>
        <taxon>Rhabditomorpha</taxon>
        <taxon>Rhabditoidea</taxon>
        <taxon>Rhabditidae</taxon>
        <taxon>Mesorhabditinae</taxon>
        <taxon>Mesorhabditis</taxon>
    </lineage>
</organism>
<comment type="caution">
    <text evidence="3">The sequence shown here is derived from an EMBL/GenBank/DDBJ whole genome shotgun (WGS) entry which is preliminary data.</text>
</comment>
<dbReference type="PANTHER" id="PTHR13097">
    <property type="entry name" value="TRANSCRIPTION INITIATION FACTOR IIE, ALPHA SUBUNIT"/>
    <property type="match status" value="1"/>
</dbReference>
<dbReference type="PANTHER" id="PTHR13097:SF7">
    <property type="entry name" value="GENERAL TRANSCRIPTION FACTOR IIE SUBUNIT 1"/>
    <property type="match status" value="1"/>
</dbReference>
<feature type="region of interest" description="Disordered" evidence="1">
    <location>
        <begin position="332"/>
        <end position="386"/>
    </location>
</feature>
<proteinExistence type="predicted"/>
<dbReference type="Proteomes" id="UP001177023">
    <property type="component" value="Unassembled WGS sequence"/>
</dbReference>
<accession>A0AA36D3X8</accession>
<evidence type="ECO:0000256" key="1">
    <source>
        <dbReference type="SAM" id="MobiDB-lite"/>
    </source>
</evidence>
<dbReference type="GO" id="GO:0005673">
    <property type="term" value="C:transcription factor TFIIE complex"/>
    <property type="evidence" value="ECO:0007669"/>
    <property type="project" value="TreeGrafter"/>
</dbReference>
<keyword evidence="4" id="KW-1185">Reference proteome</keyword>
<feature type="compositionally biased region" description="Acidic residues" evidence="1">
    <location>
        <begin position="361"/>
        <end position="374"/>
    </location>
</feature>
<dbReference type="InterPro" id="IPR013083">
    <property type="entry name" value="Znf_RING/FYVE/PHD"/>
</dbReference>
<evidence type="ECO:0000259" key="2">
    <source>
        <dbReference type="SMART" id="SM00531"/>
    </source>
</evidence>